<proteinExistence type="predicted"/>
<reference evidence="2 3" key="1">
    <citation type="journal article" date="2012" name="Science">
        <title>The Paleozoic origin of enzymatic lignin decomposition reconstructed from 31 fungal genomes.</title>
        <authorList>
            <person name="Floudas D."/>
            <person name="Binder M."/>
            <person name="Riley R."/>
            <person name="Barry K."/>
            <person name="Blanchette R.A."/>
            <person name="Henrissat B."/>
            <person name="Martinez A.T."/>
            <person name="Otillar R."/>
            <person name="Spatafora J.W."/>
            <person name="Yadav J.S."/>
            <person name="Aerts A."/>
            <person name="Benoit I."/>
            <person name="Boyd A."/>
            <person name="Carlson A."/>
            <person name="Copeland A."/>
            <person name="Coutinho P.M."/>
            <person name="de Vries R.P."/>
            <person name="Ferreira P."/>
            <person name="Findley K."/>
            <person name="Foster B."/>
            <person name="Gaskell J."/>
            <person name="Glotzer D."/>
            <person name="Gorecki P."/>
            <person name="Heitman J."/>
            <person name="Hesse C."/>
            <person name="Hori C."/>
            <person name="Igarashi K."/>
            <person name="Jurgens J.A."/>
            <person name="Kallen N."/>
            <person name="Kersten P."/>
            <person name="Kohler A."/>
            <person name="Kuees U."/>
            <person name="Kumar T.K.A."/>
            <person name="Kuo A."/>
            <person name="LaButti K."/>
            <person name="Larrondo L.F."/>
            <person name="Lindquist E."/>
            <person name="Ling A."/>
            <person name="Lombard V."/>
            <person name="Lucas S."/>
            <person name="Lundell T."/>
            <person name="Martin R."/>
            <person name="McLaughlin D.J."/>
            <person name="Morgenstern I."/>
            <person name="Morin E."/>
            <person name="Murat C."/>
            <person name="Nagy L.G."/>
            <person name="Nolan M."/>
            <person name="Ohm R.A."/>
            <person name="Patyshakuliyeva A."/>
            <person name="Rokas A."/>
            <person name="Ruiz-Duenas F.J."/>
            <person name="Sabat G."/>
            <person name="Salamov A."/>
            <person name="Samejima M."/>
            <person name="Schmutz J."/>
            <person name="Slot J.C."/>
            <person name="St John F."/>
            <person name="Stenlid J."/>
            <person name="Sun H."/>
            <person name="Sun S."/>
            <person name="Syed K."/>
            <person name="Tsang A."/>
            <person name="Wiebenga A."/>
            <person name="Young D."/>
            <person name="Pisabarro A."/>
            <person name="Eastwood D.C."/>
            <person name="Martin F."/>
            <person name="Cullen D."/>
            <person name="Grigoriev I.V."/>
            <person name="Hibbett D.S."/>
        </authorList>
    </citation>
    <scope>NUCLEOTIDE SEQUENCE [LARGE SCALE GENOMIC DNA]</scope>
    <source>
        <strain evidence="2 3">MD-104</strain>
    </source>
</reference>
<dbReference type="GO" id="GO:0005886">
    <property type="term" value="C:plasma membrane"/>
    <property type="evidence" value="ECO:0007669"/>
    <property type="project" value="TreeGrafter"/>
</dbReference>
<dbReference type="OMA" id="RPLTHYR"/>
<dbReference type="PANTHER" id="PTHR31962">
    <property type="entry name" value="SPHINGOLIPID LONG CHAIN BASE-RESPONSIVE PROTEIN PIL1"/>
    <property type="match status" value="1"/>
</dbReference>
<dbReference type="GO" id="GO:0006897">
    <property type="term" value="P:endocytosis"/>
    <property type="evidence" value="ECO:0007669"/>
    <property type="project" value="TreeGrafter"/>
</dbReference>
<evidence type="ECO:0000313" key="3">
    <source>
        <dbReference type="Proteomes" id="UP000218811"/>
    </source>
</evidence>
<feature type="compositionally biased region" description="Polar residues" evidence="1">
    <location>
        <begin position="570"/>
        <end position="580"/>
    </location>
</feature>
<dbReference type="Proteomes" id="UP000218811">
    <property type="component" value="Unassembled WGS sequence"/>
</dbReference>
<feature type="region of interest" description="Disordered" evidence="1">
    <location>
        <begin position="374"/>
        <end position="617"/>
    </location>
</feature>
<dbReference type="InterPro" id="IPR028245">
    <property type="entry name" value="PIL1/LSP1"/>
</dbReference>
<evidence type="ECO:0000256" key="1">
    <source>
        <dbReference type="SAM" id="MobiDB-lite"/>
    </source>
</evidence>
<feature type="compositionally biased region" description="Low complexity" evidence="1">
    <location>
        <begin position="540"/>
        <end position="550"/>
    </location>
</feature>
<feature type="region of interest" description="Disordered" evidence="1">
    <location>
        <begin position="105"/>
        <end position="137"/>
    </location>
</feature>
<feature type="compositionally biased region" description="Low complexity" evidence="1">
    <location>
        <begin position="724"/>
        <end position="745"/>
    </location>
</feature>
<feature type="compositionally biased region" description="Polar residues" evidence="1">
    <location>
        <begin position="697"/>
        <end position="711"/>
    </location>
</feature>
<protein>
    <recommendedName>
        <fullName evidence="4">Eisosome component PIL1-domain-containing protein</fullName>
    </recommendedName>
</protein>
<feature type="compositionally biased region" description="Polar residues" evidence="1">
    <location>
        <begin position="881"/>
        <end position="890"/>
    </location>
</feature>
<dbReference type="OrthoDB" id="5599269at2759"/>
<sequence length="946" mass="102742">MFKTAAKKIAHNSTIPVLGGNKDLRALQDLIIAEKAVLNSLQKLSADIGKASEALRIWGAGEGEDLADVLAIACALYLHYAEGLTNFANHEVSIREHMKSVRTREERLDSLKRRRKSLASDADSAEKKLSKMNPDNKNLRAQTDHLEKLRDEIRILDTDIMTEDASLGDYKRTSCKAWLGMKFGGLSECSEKGVIIGEYGKLIIAEIPMDVTEPGIGRAVYQGHSRTDALLNEARRALYEVMYSSEPRQATAAQPPLRMTYSPELFPVPSSQQRQSTLSQFSPMGDGSRRASVSTSISMPVPASMQIPSMDDKSADRSSRSSQILRSPIAPYAPFPQPQASYTQSHAPSLSYEQLQSAPQPTNELSEFGVVADPYSQRPSSMRSPDERIAGPRSSRYSTFPLKANVPRGPRDSQQYASPPGDRPPSLDVEQPQDSFSSSIAEALGVNFELGRTPQGENAPPAPATSTADRKRMSAESDQRNRSYTPPPPRYSEMSGLPQFDFAENVAQVEEPQLAYTISQECDSRSAVNGDRTDDRTTHESASSPAPEAPESIKESSQEVPLDQDAIQREVSNMTSTDESSLPYPGEEPGRQILERPTVLSPPLREPSPLDERSLNAAAAREVSRELDALMFNTPMANRAPSPLVPPQAPFAQSQRMSPRPSVEVPISQSSPRMIPQYVRERHRSMASPSSISSVSNGDNGSLSQSPTSQRLSEDRGPSPPLPSISYSRGSASPSPSAISSSTPYRTPPEHASPSTSQPNSSVYQLPPGMTTSKASFSTANSGKISAAAFRRQQQMRSPTLPPTPMQENGGTQGQGLSDTSPLVVRKRPLPQSPTSTPIRPTLGMRPPSMPLIGNALEQGVPTESRYRSSSVVHSRDGASNRFSQSSGRSPTRRDDAVVSEDDYEVISAYPSGNEGVGPADDDRSGRMSGYGQGRFATNLEEDGLR</sequence>
<feature type="compositionally biased region" description="Low complexity" evidence="1">
    <location>
        <begin position="686"/>
        <end position="696"/>
    </location>
</feature>
<organism evidence="2 3">
    <name type="scientific">Wolfiporia cocos (strain MD-104)</name>
    <name type="common">Brown rot fungus</name>
    <dbReference type="NCBI Taxonomy" id="742152"/>
    <lineage>
        <taxon>Eukaryota</taxon>
        <taxon>Fungi</taxon>
        <taxon>Dikarya</taxon>
        <taxon>Basidiomycota</taxon>
        <taxon>Agaricomycotina</taxon>
        <taxon>Agaricomycetes</taxon>
        <taxon>Polyporales</taxon>
        <taxon>Phaeolaceae</taxon>
        <taxon>Wolfiporia</taxon>
    </lineage>
</organism>
<feature type="compositionally biased region" description="Polar residues" evidence="1">
    <location>
        <begin position="753"/>
        <end position="784"/>
    </location>
</feature>
<accession>A0A2H3J4B1</accession>
<feature type="compositionally biased region" description="Basic and acidic residues" evidence="1">
    <location>
        <begin position="310"/>
        <end position="319"/>
    </location>
</feature>
<feature type="compositionally biased region" description="Basic and acidic residues" evidence="1">
    <location>
        <begin position="468"/>
        <end position="481"/>
    </location>
</feature>
<keyword evidence="3" id="KW-1185">Reference proteome</keyword>
<name>A0A2H3J4B1_WOLCO</name>
<gene>
    <name evidence="2" type="ORF">WOLCODRAFT_167293</name>
</gene>
<feature type="region of interest" description="Disordered" evidence="1">
    <location>
        <begin position="638"/>
        <end position="946"/>
    </location>
</feature>
<evidence type="ECO:0000313" key="2">
    <source>
        <dbReference type="EMBL" id="PCH37080.1"/>
    </source>
</evidence>
<dbReference type="EMBL" id="KB467909">
    <property type="protein sequence ID" value="PCH37080.1"/>
    <property type="molecule type" value="Genomic_DNA"/>
</dbReference>
<dbReference type="InterPro" id="IPR027267">
    <property type="entry name" value="AH/BAR_dom_sf"/>
</dbReference>
<dbReference type="Pfam" id="PF13805">
    <property type="entry name" value="Pil1"/>
    <property type="match status" value="1"/>
</dbReference>
<dbReference type="Gene3D" id="1.20.1270.60">
    <property type="entry name" value="Arfaptin homology (AH) domain/BAR domain"/>
    <property type="match status" value="1"/>
</dbReference>
<dbReference type="AlphaFoldDB" id="A0A2H3J4B1"/>
<feature type="compositionally biased region" description="Polar residues" evidence="1">
    <location>
        <begin position="806"/>
        <end position="821"/>
    </location>
</feature>
<feature type="compositionally biased region" description="Polar residues" evidence="1">
    <location>
        <begin position="269"/>
        <end position="282"/>
    </location>
</feature>
<dbReference type="GO" id="GO:0036286">
    <property type="term" value="C:eisosome filament"/>
    <property type="evidence" value="ECO:0007669"/>
    <property type="project" value="TreeGrafter"/>
</dbReference>
<dbReference type="STRING" id="742152.A0A2H3J4B1"/>
<evidence type="ECO:0008006" key="4">
    <source>
        <dbReference type="Google" id="ProtNLM"/>
    </source>
</evidence>
<feature type="region of interest" description="Disordered" evidence="1">
    <location>
        <begin position="260"/>
        <end position="361"/>
    </location>
</feature>
<dbReference type="PANTHER" id="PTHR31962:SF6">
    <property type="entry name" value="EISOSOME COMPONENT PIL1-DOMAIN-CONTAINING PROTEIN"/>
    <property type="match status" value="1"/>
</dbReference>
<dbReference type="GO" id="GO:0008289">
    <property type="term" value="F:lipid binding"/>
    <property type="evidence" value="ECO:0007669"/>
    <property type="project" value="TreeGrafter"/>
</dbReference>
<feature type="compositionally biased region" description="Polar residues" evidence="1">
    <location>
        <begin position="338"/>
        <end position="361"/>
    </location>
</feature>
<dbReference type="GO" id="GO:0070941">
    <property type="term" value="P:eisosome assembly"/>
    <property type="evidence" value="ECO:0007669"/>
    <property type="project" value="TreeGrafter"/>
</dbReference>